<reference evidence="3 4" key="1">
    <citation type="submission" date="2021-01" db="EMBL/GenBank/DDBJ databases">
        <title>Whole genome shotgun sequence of Planotetraspora phitsanulokensis NBRC 104273.</title>
        <authorList>
            <person name="Komaki H."/>
            <person name="Tamura T."/>
        </authorList>
    </citation>
    <scope>NUCLEOTIDE SEQUENCE [LARGE SCALE GENOMIC DNA]</scope>
    <source>
        <strain evidence="3 4">NBRC 104273</strain>
    </source>
</reference>
<keyword evidence="4" id="KW-1185">Reference proteome</keyword>
<accession>A0A8J3U4V5</accession>
<dbReference type="InterPro" id="IPR001173">
    <property type="entry name" value="Glyco_trans_2-like"/>
</dbReference>
<dbReference type="Pfam" id="PF00535">
    <property type="entry name" value="Glycos_transf_2"/>
    <property type="match status" value="1"/>
</dbReference>
<evidence type="ECO:0000313" key="4">
    <source>
        <dbReference type="Proteomes" id="UP000622547"/>
    </source>
</evidence>
<name>A0A8J3U4V5_9ACTN</name>
<dbReference type="EMBL" id="BOOP01000015">
    <property type="protein sequence ID" value="GII38653.1"/>
    <property type="molecule type" value="Genomic_DNA"/>
</dbReference>
<proteinExistence type="predicted"/>
<organism evidence="3 4">
    <name type="scientific">Planotetraspora phitsanulokensis</name>
    <dbReference type="NCBI Taxonomy" id="575192"/>
    <lineage>
        <taxon>Bacteria</taxon>
        <taxon>Bacillati</taxon>
        <taxon>Actinomycetota</taxon>
        <taxon>Actinomycetes</taxon>
        <taxon>Streptosporangiales</taxon>
        <taxon>Streptosporangiaceae</taxon>
        <taxon>Planotetraspora</taxon>
    </lineage>
</organism>
<protein>
    <recommendedName>
        <fullName evidence="2">Glycosyltransferase 2-like domain-containing protein</fullName>
    </recommendedName>
</protein>
<sequence>MNRPPTPVMPQASTPDVTFAPARIRGNDYSTLVPPEFGKWTPAMRVSVIVPAYNGQEKLDLTLAGLVQQTYPPELIEVIVVDNGSVPPLRLPEIRPERTRLIACPTPGRSNARNAGLAAAEGDVVYWLDSDIVLERTALEAHMRWHHLAPYLVVTSYLRFTTVPLPAPAQIVEVDERAKLFEPTEPHEWIVNLVERTDGLRASGTNAFGIHIGGSTSVNARLIKAAGPMDEGLILGEDTEMGYRLAEAGAVFVPEPASIGYHLGPTMQMRDAKAISRSNYAFIPDRIPQYRWLRAHPFRQYLVPYVEVEVVATGASYEDVRGTVDGVLAGTIADVSVLLLGPWDQLEPDRRAPLKDPDLDMVLVHGFYRHEGRVRLGGRSGAAPYVLRVPAGWVPGENSLSRMLELMVERDLGLMSVLLDETGDGLTVARLERTAAFARAEIVARDGENLDDAVTDVFGSMWVDAESYEFLPAASARPPAGRRATYQARTDAHSKAEVVRLTKEVERLKGKVNEWRDESKRWRASAVQFRREVGTLRRQVNALKRGRGITRITRRLGSLRRLQSLLGDNKRR</sequence>
<evidence type="ECO:0000256" key="1">
    <source>
        <dbReference type="SAM" id="Coils"/>
    </source>
</evidence>
<feature type="domain" description="Glycosyltransferase 2-like" evidence="2">
    <location>
        <begin position="47"/>
        <end position="161"/>
    </location>
</feature>
<keyword evidence="1" id="KW-0175">Coiled coil</keyword>
<feature type="coiled-coil region" evidence="1">
    <location>
        <begin position="498"/>
        <end position="525"/>
    </location>
</feature>
<dbReference type="AlphaFoldDB" id="A0A8J3U4V5"/>
<dbReference type="InterPro" id="IPR029044">
    <property type="entry name" value="Nucleotide-diphossugar_trans"/>
</dbReference>
<dbReference type="Gene3D" id="3.90.550.10">
    <property type="entry name" value="Spore Coat Polysaccharide Biosynthesis Protein SpsA, Chain A"/>
    <property type="match status" value="1"/>
</dbReference>
<evidence type="ECO:0000313" key="3">
    <source>
        <dbReference type="EMBL" id="GII38653.1"/>
    </source>
</evidence>
<dbReference type="Proteomes" id="UP000622547">
    <property type="component" value="Unassembled WGS sequence"/>
</dbReference>
<dbReference type="SUPFAM" id="SSF53448">
    <property type="entry name" value="Nucleotide-diphospho-sugar transferases"/>
    <property type="match status" value="1"/>
</dbReference>
<dbReference type="PANTHER" id="PTHR43685:SF3">
    <property type="entry name" value="SLR2126 PROTEIN"/>
    <property type="match status" value="1"/>
</dbReference>
<gene>
    <name evidence="3" type="ORF">Pph01_36560</name>
</gene>
<dbReference type="PANTHER" id="PTHR43685">
    <property type="entry name" value="GLYCOSYLTRANSFERASE"/>
    <property type="match status" value="1"/>
</dbReference>
<dbReference type="InterPro" id="IPR050834">
    <property type="entry name" value="Glycosyltransf_2"/>
</dbReference>
<dbReference type="RefSeq" id="WP_239116802.1">
    <property type="nucleotide sequence ID" value="NZ_BAABHI010000031.1"/>
</dbReference>
<evidence type="ECO:0000259" key="2">
    <source>
        <dbReference type="Pfam" id="PF00535"/>
    </source>
</evidence>
<comment type="caution">
    <text evidence="3">The sequence shown here is derived from an EMBL/GenBank/DDBJ whole genome shotgun (WGS) entry which is preliminary data.</text>
</comment>
<dbReference type="CDD" id="cd00761">
    <property type="entry name" value="Glyco_tranf_GTA_type"/>
    <property type="match status" value="1"/>
</dbReference>